<name>A0A833S8R2_9HYME</name>
<evidence type="ECO:0000256" key="3">
    <source>
        <dbReference type="SAM" id="MobiDB-lite"/>
    </source>
</evidence>
<evidence type="ECO:0000256" key="2">
    <source>
        <dbReference type="ARBA" id="ARBA00022490"/>
    </source>
</evidence>
<dbReference type="AlphaFoldDB" id="A0A833S8R2"/>
<feature type="region of interest" description="Disordered" evidence="3">
    <location>
        <begin position="784"/>
        <end position="805"/>
    </location>
</feature>
<dbReference type="GO" id="GO:0032133">
    <property type="term" value="C:chromosome passenger complex"/>
    <property type="evidence" value="ECO:0007669"/>
    <property type="project" value="TreeGrafter"/>
</dbReference>
<accession>A0A833S8R2</accession>
<dbReference type="GO" id="GO:0000281">
    <property type="term" value="P:mitotic cytokinesis"/>
    <property type="evidence" value="ECO:0007669"/>
    <property type="project" value="TreeGrafter"/>
</dbReference>
<feature type="compositionally biased region" description="Low complexity" evidence="3">
    <location>
        <begin position="756"/>
        <end position="765"/>
    </location>
</feature>
<feature type="compositionally biased region" description="Acidic residues" evidence="3">
    <location>
        <begin position="793"/>
        <end position="802"/>
    </location>
</feature>
<dbReference type="PANTHER" id="PTHR13142:SF1">
    <property type="entry name" value="INNER CENTROMERE PROTEIN"/>
    <property type="match status" value="1"/>
</dbReference>
<feature type="compositionally biased region" description="Basic and acidic residues" evidence="3">
    <location>
        <begin position="615"/>
        <end position="685"/>
    </location>
</feature>
<feature type="compositionally biased region" description="Basic and acidic residues" evidence="3">
    <location>
        <begin position="143"/>
        <end position="155"/>
    </location>
</feature>
<gene>
    <name evidence="4" type="ORF">E2986_03753</name>
</gene>
<keyword evidence="5" id="KW-1185">Reference proteome</keyword>
<feature type="compositionally biased region" description="Basic and acidic residues" evidence="3">
    <location>
        <begin position="709"/>
        <end position="755"/>
    </location>
</feature>
<dbReference type="GO" id="GO:0005737">
    <property type="term" value="C:cytoplasm"/>
    <property type="evidence" value="ECO:0007669"/>
    <property type="project" value="UniProtKB-SubCell"/>
</dbReference>
<dbReference type="GO" id="GO:0005634">
    <property type="term" value="C:nucleus"/>
    <property type="evidence" value="ECO:0007669"/>
    <property type="project" value="TreeGrafter"/>
</dbReference>
<feature type="compositionally biased region" description="Basic and acidic residues" evidence="3">
    <location>
        <begin position="523"/>
        <end position="539"/>
    </location>
</feature>
<evidence type="ECO:0000313" key="5">
    <source>
        <dbReference type="Proteomes" id="UP000655588"/>
    </source>
</evidence>
<dbReference type="GO" id="GO:0051310">
    <property type="term" value="P:metaphase chromosome alignment"/>
    <property type="evidence" value="ECO:0007669"/>
    <property type="project" value="TreeGrafter"/>
</dbReference>
<comment type="subcellular location">
    <subcellularLocation>
        <location evidence="1">Cytoplasm</location>
    </subcellularLocation>
</comment>
<dbReference type="PANTHER" id="PTHR13142">
    <property type="entry name" value="INNER CENTROMERE PROTEIN"/>
    <property type="match status" value="1"/>
</dbReference>
<reference evidence="4" key="1">
    <citation type="submission" date="2019-11" db="EMBL/GenBank/DDBJ databases">
        <title>The nuclear and mitochondrial genomes of Frieseomelitta varia - a highly eusocial stingless bee (Meliponini) with a permanently sterile worker caste.</title>
        <authorList>
            <person name="Freitas F.C.P."/>
            <person name="Lourenco A.P."/>
            <person name="Nunes F.M.F."/>
            <person name="Paschoal A.R."/>
            <person name="Abreu F.C.P."/>
            <person name="Barbin F.O."/>
            <person name="Bataglia L."/>
            <person name="Cardoso-Junior C.A.M."/>
            <person name="Cervoni M.S."/>
            <person name="Silva S.R."/>
            <person name="Dalarmi F."/>
            <person name="Del Lama M.A."/>
            <person name="Depintor T.S."/>
            <person name="Ferreira K.M."/>
            <person name="Goria P.S."/>
            <person name="Jaskot M.C."/>
            <person name="Lago D.C."/>
            <person name="Luna-Lucena D."/>
            <person name="Moda L.M."/>
            <person name="Nascimento L."/>
            <person name="Pedrino M."/>
            <person name="Rabico F.O."/>
            <person name="Sanches F.C."/>
            <person name="Santos D.E."/>
            <person name="Santos C.G."/>
            <person name="Vieira J."/>
            <person name="Lopes T.F."/>
            <person name="Barchuk A.R."/>
            <person name="Hartfelder K."/>
            <person name="Simoes Z.L.P."/>
            <person name="Bitondi M.M.G."/>
            <person name="Pinheiro D.G."/>
        </authorList>
    </citation>
    <scope>NUCLEOTIDE SEQUENCE</scope>
    <source>
        <strain evidence="4">USP_RPSP 00005682</strain>
        <tissue evidence="4">Whole individual</tissue>
    </source>
</reference>
<sequence>MYNILNMGTRSKDRIKAIIAKEMLNIHNYSLEVKTSIKDNLEDTLDYLHSLISQIPESASGPLITKTPKVPRKKDIQRIETIPENDVMIIDNTVSNSTITHDQTKTADETVIGRIRRQASKKAADNIKKQQSLLLVTKLRRPSTPEDNNRNSKRESRFKRKKSPRNSSDEESMQAPTKHSKIEENILSETISKKITDTNSQNHLSVNDVTQQEKIESLRSSMTTRSHSNIRKRTLSENENIKNKNSNIIDDTVIAPTGNDIEEPSIYEDAIGKPTPIMNSTMNLNSTLSHKMMNATVVLEPLSAIKLNETVTINKKLLDSIKTSDEQKTTESKTEFKSPKVPNLKSYPIIILQDRMQQLKEAMVNKEFDELFTDDQSSPEVIKPKENIKKQEIKKRRMKRQIGSSPSSEDEILNTPAKPTLKQMNTVTGFQEVKNIYKPNALFSPYAKESVKKRVEAFEQAGNTPKLTVDIDAPTRITRTKTRAKARAEREASENANMAEKAVTHKLARKSLAKAKKISLAKQTKDMNDKDKENKLHSEQKINKIISEKINCKQQKTTPLSKTKTQLPMSVNRIPHTPANQINVNHNKVLSATRSNIITSMESLIPTTKLMNKRNSLDKMDEKRKKLNDEDARKKREEALRLQTEEKRRKRQEKELKNKLAREAKEKQDMEKRQRAEKEREEKARLAQQMQEKQREEMEKKRLAQLQRAQEKEERRKQEEQQRLQRLQEQEEAERILAEQRRREQEAEKRKEVEQRAQQQAAAEAMKAKHQMLMSQIKYGNKHHGPTTYVLDSEPDDDESDDESKPKHIIPYWAQCKYAFVDKFTNIRMSRILEFPLILAHVRKVQLAMQRYIPEKAIYKFFDTKKCTPDLTQMFQGIDKSRLKRTSSANWKTPPRFSMMGVE</sequence>
<organism evidence="4 5">
    <name type="scientific">Frieseomelitta varia</name>
    <dbReference type="NCBI Taxonomy" id="561572"/>
    <lineage>
        <taxon>Eukaryota</taxon>
        <taxon>Metazoa</taxon>
        <taxon>Ecdysozoa</taxon>
        <taxon>Arthropoda</taxon>
        <taxon>Hexapoda</taxon>
        <taxon>Insecta</taxon>
        <taxon>Pterygota</taxon>
        <taxon>Neoptera</taxon>
        <taxon>Endopterygota</taxon>
        <taxon>Hymenoptera</taxon>
        <taxon>Apocrita</taxon>
        <taxon>Aculeata</taxon>
        <taxon>Apoidea</taxon>
        <taxon>Anthophila</taxon>
        <taxon>Apidae</taxon>
        <taxon>Frieseomelitta</taxon>
    </lineage>
</organism>
<dbReference type="GO" id="GO:1990385">
    <property type="term" value="C:meiotic spindle midzone"/>
    <property type="evidence" value="ECO:0007669"/>
    <property type="project" value="TreeGrafter"/>
</dbReference>
<feature type="compositionally biased region" description="Basic and acidic residues" evidence="3">
    <location>
        <begin position="692"/>
        <end position="702"/>
    </location>
</feature>
<proteinExistence type="predicted"/>
<keyword evidence="2" id="KW-0963">Cytoplasm</keyword>
<dbReference type="Proteomes" id="UP000655588">
    <property type="component" value="Unassembled WGS sequence"/>
</dbReference>
<dbReference type="GO" id="GO:0000776">
    <property type="term" value="C:kinetochore"/>
    <property type="evidence" value="ECO:0007669"/>
    <property type="project" value="TreeGrafter"/>
</dbReference>
<feature type="region of interest" description="Disordered" evidence="3">
    <location>
        <begin position="133"/>
        <end position="184"/>
    </location>
</feature>
<feature type="region of interest" description="Disordered" evidence="3">
    <location>
        <begin position="609"/>
        <end position="769"/>
    </location>
</feature>
<dbReference type="GO" id="GO:0051257">
    <property type="term" value="P:meiotic spindle midzone assembly"/>
    <property type="evidence" value="ECO:0007669"/>
    <property type="project" value="TreeGrafter"/>
</dbReference>
<comment type="caution">
    <text evidence="4">The sequence shown here is derived from an EMBL/GenBank/DDBJ whole genome shotgun (WGS) entry which is preliminary data.</text>
</comment>
<dbReference type="EMBL" id="WNWW01000190">
    <property type="protein sequence ID" value="KAF3428972.1"/>
    <property type="molecule type" value="Genomic_DNA"/>
</dbReference>
<protein>
    <recommendedName>
        <fullName evidence="6">Inner centromere protein ARK-binding domain-containing protein</fullName>
    </recommendedName>
</protein>
<evidence type="ECO:0008006" key="6">
    <source>
        <dbReference type="Google" id="ProtNLM"/>
    </source>
</evidence>
<dbReference type="GO" id="GO:0030496">
    <property type="term" value="C:midbody"/>
    <property type="evidence" value="ECO:0007669"/>
    <property type="project" value="TreeGrafter"/>
</dbReference>
<evidence type="ECO:0000313" key="4">
    <source>
        <dbReference type="EMBL" id="KAF3428972.1"/>
    </source>
</evidence>
<feature type="region of interest" description="Disordered" evidence="3">
    <location>
        <begin position="514"/>
        <end position="539"/>
    </location>
</feature>
<feature type="region of interest" description="Disordered" evidence="3">
    <location>
        <begin position="392"/>
        <end position="414"/>
    </location>
</feature>
<evidence type="ECO:0000256" key="1">
    <source>
        <dbReference type="ARBA" id="ARBA00004496"/>
    </source>
</evidence>